<accession>A0A392WA68</accession>
<dbReference type="AlphaFoldDB" id="A0A392WA68"/>
<protein>
    <submittedName>
        <fullName evidence="1">Uncharacterized protein</fullName>
    </submittedName>
</protein>
<keyword evidence="2" id="KW-1185">Reference proteome</keyword>
<sequence length="43" mass="5220">MERQNEEELKKNVEMSEEDEEEVMAIVCVFRFFVWTKDCVYVG</sequence>
<evidence type="ECO:0000313" key="2">
    <source>
        <dbReference type="Proteomes" id="UP000265520"/>
    </source>
</evidence>
<reference evidence="1 2" key="1">
    <citation type="journal article" date="2018" name="Front. Plant Sci.">
        <title>Red Clover (Trifolium pratense) and Zigzag Clover (T. medium) - A Picture of Genomic Similarities and Differences.</title>
        <authorList>
            <person name="Dluhosova J."/>
            <person name="Istvanek J."/>
            <person name="Nedelnik J."/>
            <person name="Repkova J."/>
        </authorList>
    </citation>
    <scope>NUCLEOTIDE SEQUENCE [LARGE SCALE GENOMIC DNA]</scope>
    <source>
        <strain evidence="2">cv. 10/8</strain>
        <tissue evidence="1">Leaf</tissue>
    </source>
</reference>
<dbReference type="Proteomes" id="UP000265520">
    <property type="component" value="Unassembled WGS sequence"/>
</dbReference>
<evidence type="ECO:0000313" key="1">
    <source>
        <dbReference type="EMBL" id="MCI96693.1"/>
    </source>
</evidence>
<organism evidence="1 2">
    <name type="scientific">Trifolium medium</name>
    <dbReference type="NCBI Taxonomy" id="97028"/>
    <lineage>
        <taxon>Eukaryota</taxon>
        <taxon>Viridiplantae</taxon>
        <taxon>Streptophyta</taxon>
        <taxon>Embryophyta</taxon>
        <taxon>Tracheophyta</taxon>
        <taxon>Spermatophyta</taxon>
        <taxon>Magnoliopsida</taxon>
        <taxon>eudicotyledons</taxon>
        <taxon>Gunneridae</taxon>
        <taxon>Pentapetalae</taxon>
        <taxon>rosids</taxon>
        <taxon>fabids</taxon>
        <taxon>Fabales</taxon>
        <taxon>Fabaceae</taxon>
        <taxon>Papilionoideae</taxon>
        <taxon>50 kb inversion clade</taxon>
        <taxon>NPAAA clade</taxon>
        <taxon>Hologalegina</taxon>
        <taxon>IRL clade</taxon>
        <taxon>Trifolieae</taxon>
        <taxon>Trifolium</taxon>
    </lineage>
</organism>
<name>A0A392WA68_9FABA</name>
<feature type="non-terminal residue" evidence="1">
    <location>
        <position position="43"/>
    </location>
</feature>
<comment type="caution">
    <text evidence="1">The sequence shown here is derived from an EMBL/GenBank/DDBJ whole genome shotgun (WGS) entry which is preliminary data.</text>
</comment>
<dbReference type="EMBL" id="LXQA011421605">
    <property type="protein sequence ID" value="MCI96693.1"/>
    <property type="molecule type" value="Genomic_DNA"/>
</dbReference>
<proteinExistence type="predicted"/>